<evidence type="ECO:0000313" key="3">
    <source>
        <dbReference type="EMBL" id="CAD8072271.1"/>
    </source>
</evidence>
<feature type="region of interest" description="Disordered" evidence="1">
    <location>
        <begin position="40"/>
        <end position="66"/>
    </location>
</feature>
<evidence type="ECO:0000256" key="1">
    <source>
        <dbReference type="SAM" id="MobiDB-lite"/>
    </source>
</evidence>
<dbReference type="InterPro" id="IPR001005">
    <property type="entry name" value="SANT/Myb"/>
</dbReference>
<dbReference type="Pfam" id="PF00249">
    <property type="entry name" value="Myb_DNA-binding"/>
    <property type="match status" value="1"/>
</dbReference>
<feature type="domain" description="Myb-like" evidence="2">
    <location>
        <begin position="66"/>
        <end position="106"/>
    </location>
</feature>
<protein>
    <recommendedName>
        <fullName evidence="2">Myb-like domain-containing protein</fullName>
    </recommendedName>
</protein>
<proteinExistence type="predicted"/>
<sequence>MKDNNSQSTLTEQSNDLLSEQQMLEPSMLSKYNNNIPFDLEDQRSVSRKKSIKNKKKKRQGRKSRDFTIQEDQKLLGFVLMFGPKFKTIQRKMSGRPLNILKNRYYRDLRYRWDEILGEEYAYLNEKKVDLTMDEIWKTSPLDPDLSKIMMNMITQFQNVITKCLI</sequence>
<evidence type="ECO:0000259" key="2">
    <source>
        <dbReference type="Pfam" id="PF00249"/>
    </source>
</evidence>
<dbReference type="AlphaFoldDB" id="A0A8S1M337"/>
<gene>
    <name evidence="3" type="ORF">PPRIM_AZ9-3.1.T0490040</name>
</gene>
<comment type="caution">
    <text evidence="3">The sequence shown here is derived from an EMBL/GenBank/DDBJ whole genome shotgun (WGS) entry which is preliminary data.</text>
</comment>
<keyword evidence="4" id="KW-1185">Reference proteome</keyword>
<feature type="compositionally biased region" description="Basic residues" evidence="1">
    <location>
        <begin position="46"/>
        <end position="62"/>
    </location>
</feature>
<accession>A0A8S1M337</accession>
<dbReference type="Proteomes" id="UP000688137">
    <property type="component" value="Unassembled WGS sequence"/>
</dbReference>
<organism evidence="3 4">
    <name type="scientific">Paramecium primaurelia</name>
    <dbReference type="NCBI Taxonomy" id="5886"/>
    <lineage>
        <taxon>Eukaryota</taxon>
        <taxon>Sar</taxon>
        <taxon>Alveolata</taxon>
        <taxon>Ciliophora</taxon>
        <taxon>Intramacronucleata</taxon>
        <taxon>Oligohymenophorea</taxon>
        <taxon>Peniculida</taxon>
        <taxon>Parameciidae</taxon>
        <taxon>Paramecium</taxon>
    </lineage>
</organism>
<evidence type="ECO:0000313" key="4">
    <source>
        <dbReference type="Proteomes" id="UP000688137"/>
    </source>
</evidence>
<reference evidence="3" key="1">
    <citation type="submission" date="2021-01" db="EMBL/GenBank/DDBJ databases">
        <authorList>
            <consortium name="Genoscope - CEA"/>
            <person name="William W."/>
        </authorList>
    </citation>
    <scope>NUCLEOTIDE SEQUENCE</scope>
</reference>
<name>A0A8S1M337_PARPR</name>
<feature type="region of interest" description="Disordered" evidence="1">
    <location>
        <begin position="1"/>
        <end position="24"/>
    </location>
</feature>
<dbReference type="OMA" id="YRWDEIL"/>
<dbReference type="EMBL" id="CAJJDM010000049">
    <property type="protein sequence ID" value="CAD8072271.1"/>
    <property type="molecule type" value="Genomic_DNA"/>
</dbReference>